<keyword evidence="3" id="KW-1185">Reference proteome</keyword>
<sequence length="433" mass="50181">MDAFPKKRSESLVAVSHPGTWGPFEALMLQGRIIAFISFMEYTTHRIFHHEVKDWTLNGLHVDNFKRTVMECKRVNFFDPSVRWSRVAKKLKMSPTHEKKNSDQRLSFKLDNMLIVKQLFSFGLWTVPRGEGHVFQTSDAPMLIFHLPAKSLQCHPKPSTVRRSFVEQDQYLYDRYVLHPNSVYVVPPETRYMILTVQKTLFAVDVMAWEDVRGLQDFRTHRQYTLPAYNLPPPTPKHEMQVPEMIRPEERRSRKRMKRNSPQPLFIRPRDPDPETVVQEPTQVTFVQDPVPETQPTQDPLPEPEPTQASQENVLIFEEDFMNMMQQDVCQETINDFLANFERELYSMGPAHQTHVERPPDVHQPPNVSVGLPPPPDNYWGSNDSSPPMSFSDTLYDESSPPMDLTLEARVALPRQTHVFKPGTGPLDLSCHV</sequence>
<reference evidence="2" key="1">
    <citation type="journal article" date="2020" name="bioRxiv">
        <title>Chromosome-level reference genome of the European wasp spider Argiope bruennichi: a resource for studies on range expansion and evolutionary adaptation.</title>
        <authorList>
            <person name="Sheffer M.M."/>
            <person name="Hoppe A."/>
            <person name="Krehenwinkel H."/>
            <person name="Uhl G."/>
            <person name="Kuss A.W."/>
            <person name="Jensen L."/>
            <person name="Jensen C."/>
            <person name="Gillespie R.G."/>
            <person name="Hoff K.J."/>
            <person name="Prost S."/>
        </authorList>
    </citation>
    <scope>NUCLEOTIDE SEQUENCE</scope>
</reference>
<comment type="caution">
    <text evidence="2">The sequence shown here is derived from an EMBL/GenBank/DDBJ whole genome shotgun (WGS) entry which is preliminary data.</text>
</comment>
<accession>A0A8T0EWT3</accession>
<protein>
    <submittedName>
        <fullName evidence="2">Uncharacterized protein</fullName>
    </submittedName>
</protein>
<reference evidence="2" key="2">
    <citation type="submission" date="2020-06" db="EMBL/GenBank/DDBJ databases">
        <authorList>
            <person name="Sheffer M."/>
        </authorList>
    </citation>
    <scope>NUCLEOTIDE SEQUENCE</scope>
</reference>
<evidence type="ECO:0000313" key="2">
    <source>
        <dbReference type="EMBL" id="KAF8782550.1"/>
    </source>
</evidence>
<dbReference type="Proteomes" id="UP000807504">
    <property type="component" value="Unassembled WGS sequence"/>
</dbReference>
<feature type="region of interest" description="Disordered" evidence="1">
    <location>
        <begin position="353"/>
        <end position="398"/>
    </location>
</feature>
<evidence type="ECO:0000256" key="1">
    <source>
        <dbReference type="SAM" id="MobiDB-lite"/>
    </source>
</evidence>
<feature type="region of interest" description="Disordered" evidence="1">
    <location>
        <begin position="248"/>
        <end position="309"/>
    </location>
</feature>
<dbReference type="EMBL" id="JABXBU010001863">
    <property type="protein sequence ID" value="KAF8782550.1"/>
    <property type="molecule type" value="Genomic_DNA"/>
</dbReference>
<evidence type="ECO:0000313" key="3">
    <source>
        <dbReference type="Proteomes" id="UP000807504"/>
    </source>
</evidence>
<dbReference type="AlphaFoldDB" id="A0A8T0EWT3"/>
<name>A0A8T0EWT3_ARGBR</name>
<proteinExistence type="predicted"/>
<feature type="compositionally biased region" description="Polar residues" evidence="1">
    <location>
        <begin position="380"/>
        <end position="393"/>
    </location>
</feature>
<gene>
    <name evidence="2" type="ORF">HNY73_012819</name>
</gene>
<organism evidence="2 3">
    <name type="scientific">Argiope bruennichi</name>
    <name type="common">Wasp spider</name>
    <name type="synonym">Aranea bruennichi</name>
    <dbReference type="NCBI Taxonomy" id="94029"/>
    <lineage>
        <taxon>Eukaryota</taxon>
        <taxon>Metazoa</taxon>
        <taxon>Ecdysozoa</taxon>
        <taxon>Arthropoda</taxon>
        <taxon>Chelicerata</taxon>
        <taxon>Arachnida</taxon>
        <taxon>Araneae</taxon>
        <taxon>Araneomorphae</taxon>
        <taxon>Entelegynae</taxon>
        <taxon>Araneoidea</taxon>
        <taxon>Araneidae</taxon>
        <taxon>Argiope</taxon>
    </lineage>
</organism>